<dbReference type="Gene3D" id="3.20.20.120">
    <property type="entry name" value="Enolase-like C-terminal domain"/>
    <property type="match status" value="1"/>
</dbReference>
<evidence type="ECO:0000256" key="2">
    <source>
        <dbReference type="ARBA" id="ARBA00022723"/>
    </source>
</evidence>
<dbReference type="OrthoDB" id="8609034at2"/>
<dbReference type="RefSeq" id="WP_061167467.1">
    <property type="nucleotide sequence ID" value="NZ_FCOA02000005.1"/>
</dbReference>
<dbReference type="GO" id="GO:0000287">
    <property type="term" value="F:magnesium ion binding"/>
    <property type="evidence" value="ECO:0007669"/>
    <property type="project" value="TreeGrafter"/>
</dbReference>
<dbReference type="GO" id="GO:0016052">
    <property type="term" value="P:carbohydrate catabolic process"/>
    <property type="evidence" value="ECO:0007669"/>
    <property type="project" value="TreeGrafter"/>
</dbReference>
<dbReference type="CDD" id="cd03328">
    <property type="entry name" value="MR_like_3"/>
    <property type="match status" value="1"/>
</dbReference>
<gene>
    <name evidence="5" type="ORF">AWB79_02227</name>
</gene>
<dbReference type="InterPro" id="IPR013341">
    <property type="entry name" value="Mandelate_racemase_N_dom"/>
</dbReference>
<dbReference type="SUPFAM" id="SSF51604">
    <property type="entry name" value="Enolase C-terminal domain-like"/>
    <property type="match status" value="1"/>
</dbReference>
<dbReference type="InterPro" id="IPR029017">
    <property type="entry name" value="Enolase-like_N"/>
</dbReference>
<comment type="caution">
    <text evidence="5">The sequence shown here is derived from an EMBL/GenBank/DDBJ whole genome shotgun (WGS) entry which is preliminary data.</text>
</comment>
<dbReference type="InterPro" id="IPR013342">
    <property type="entry name" value="Mandelate_racemase_C"/>
</dbReference>
<keyword evidence="2" id="KW-0479">Metal-binding</keyword>
<dbReference type="Gene3D" id="3.30.390.10">
    <property type="entry name" value="Enolase-like, N-terminal domain"/>
    <property type="match status" value="1"/>
</dbReference>
<name>A0A158AE11_9BURK</name>
<evidence type="ECO:0000256" key="3">
    <source>
        <dbReference type="ARBA" id="ARBA00022842"/>
    </source>
</evidence>
<dbReference type="Proteomes" id="UP000054851">
    <property type="component" value="Unassembled WGS sequence"/>
</dbReference>
<dbReference type="Pfam" id="PF02746">
    <property type="entry name" value="MR_MLE_N"/>
    <property type="match status" value="1"/>
</dbReference>
<dbReference type="InterPro" id="IPR029065">
    <property type="entry name" value="Enolase_C-like"/>
</dbReference>
<evidence type="ECO:0000256" key="1">
    <source>
        <dbReference type="ARBA" id="ARBA00001946"/>
    </source>
</evidence>
<protein>
    <submittedName>
        <fullName evidence="5">Mandelate racemase</fullName>
    </submittedName>
</protein>
<dbReference type="InterPro" id="IPR036849">
    <property type="entry name" value="Enolase-like_C_sf"/>
</dbReference>
<reference evidence="5" key="1">
    <citation type="submission" date="2016-01" db="EMBL/GenBank/DDBJ databases">
        <authorList>
            <person name="Peeters C."/>
        </authorList>
    </citation>
    <scope>NUCLEOTIDE SEQUENCE</scope>
    <source>
        <strain evidence="5">LMG 29322</strain>
    </source>
</reference>
<evidence type="ECO:0000313" key="5">
    <source>
        <dbReference type="EMBL" id="SAK55826.1"/>
    </source>
</evidence>
<dbReference type="SUPFAM" id="SSF54826">
    <property type="entry name" value="Enolase N-terminal domain-like"/>
    <property type="match status" value="1"/>
</dbReference>
<dbReference type="Pfam" id="PF13378">
    <property type="entry name" value="MR_MLE_C"/>
    <property type="match status" value="1"/>
</dbReference>
<dbReference type="SFLD" id="SFLDG00179">
    <property type="entry name" value="mandelate_racemase"/>
    <property type="match status" value="1"/>
</dbReference>
<dbReference type="SMART" id="SM00922">
    <property type="entry name" value="MR_MLE"/>
    <property type="match status" value="1"/>
</dbReference>
<sequence>MHLSKREAPIEAIRTRAYTIPTDKPEADGTFAWNSTTLVVTEVVAAGKTGIGCTYNDACVAKLIDATLAPMLIGEDAWSIDALWQRMQQRVRNIGRSGVAATAISALDCALWDVKARLLDMPLARLLGVMRTRVPLYGSGGFTTYTDDDMRDQLAHWVHENGCRWVKIKIGSEPSRDPHRVRVAREVIGGDAGLFVDANGALDRKQALHYAQVFAEQNVMWFEEPVSSDDIAGLAKLRNALPARMELAAGEYGYTQDDFRALLANEAVDVLQADVTRCGGITGFMRVAALCDAFHIPLSAHCAPTMHLHVACAAPRLRHQEWFHDHVRIEQMLFDGAPHVVDGAMAPDMSRPGCGLDFKHADAQQYAV</sequence>
<dbReference type="STRING" id="1777140.AWB79_02227"/>
<organism evidence="5 6">
    <name type="scientific">Caballeronia hypogeia</name>
    <dbReference type="NCBI Taxonomy" id="1777140"/>
    <lineage>
        <taxon>Bacteria</taxon>
        <taxon>Pseudomonadati</taxon>
        <taxon>Pseudomonadota</taxon>
        <taxon>Betaproteobacteria</taxon>
        <taxon>Burkholderiales</taxon>
        <taxon>Burkholderiaceae</taxon>
        <taxon>Caballeronia</taxon>
    </lineage>
</organism>
<evidence type="ECO:0000259" key="4">
    <source>
        <dbReference type="SMART" id="SM00922"/>
    </source>
</evidence>
<dbReference type="SFLD" id="SFLDS00001">
    <property type="entry name" value="Enolase"/>
    <property type="match status" value="1"/>
</dbReference>
<dbReference type="PANTHER" id="PTHR13794">
    <property type="entry name" value="ENOLASE SUPERFAMILY, MANDELATE RACEMASE"/>
    <property type="match status" value="1"/>
</dbReference>
<dbReference type="EMBL" id="FCOA02000005">
    <property type="protein sequence ID" value="SAK55826.1"/>
    <property type="molecule type" value="Genomic_DNA"/>
</dbReference>
<keyword evidence="3" id="KW-0460">Magnesium</keyword>
<evidence type="ECO:0000313" key="6">
    <source>
        <dbReference type="Proteomes" id="UP000054851"/>
    </source>
</evidence>
<feature type="domain" description="Mandelate racemase/muconate lactonizing enzyme C-terminal" evidence="4">
    <location>
        <begin position="147"/>
        <end position="244"/>
    </location>
</feature>
<dbReference type="AlphaFoldDB" id="A0A158AE11"/>
<dbReference type="InterPro" id="IPR046945">
    <property type="entry name" value="RHMD-like"/>
</dbReference>
<comment type="cofactor">
    <cofactor evidence="1">
        <name>Mg(2+)</name>
        <dbReference type="ChEBI" id="CHEBI:18420"/>
    </cofactor>
</comment>
<dbReference type="GO" id="GO:0016836">
    <property type="term" value="F:hydro-lyase activity"/>
    <property type="evidence" value="ECO:0007669"/>
    <property type="project" value="TreeGrafter"/>
</dbReference>
<proteinExistence type="predicted"/>
<dbReference type="PANTHER" id="PTHR13794:SF58">
    <property type="entry name" value="MITOCHONDRIAL ENOLASE SUPERFAMILY MEMBER 1"/>
    <property type="match status" value="1"/>
</dbReference>
<accession>A0A158AE11</accession>
<keyword evidence="6" id="KW-1185">Reference proteome</keyword>